<dbReference type="AlphaFoldDB" id="A0A445B6B3"/>
<dbReference type="Proteomes" id="UP000289738">
    <property type="component" value="Chromosome A10"/>
</dbReference>
<gene>
    <name evidence="1" type="ORF">Ahy_A10g048979</name>
</gene>
<reference evidence="1 2" key="1">
    <citation type="submission" date="2019-01" db="EMBL/GenBank/DDBJ databases">
        <title>Sequencing of cultivated peanut Arachis hypogaea provides insights into genome evolution and oil improvement.</title>
        <authorList>
            <person name="Chen X."/>
        </authorList>
    </citation>
    <scope>NUCLEOTIDE SEQUENCE [LARGE SCALE GENOMIC DNA]</scope>
    <source>
        <strain evidence="2">cv. Fuhuasheng</strain>
        <tissue evidence="1">Leaves</tissue>
    </source>
</reference>
<sequence>MGAQDLLRFWYALHPSMPSSLFSILLLPLNFLDYLLFS</sequence>
<name>A0A445B6B3_ARAHY</name>
<evidence type="ECO:0000313" key="1">
    <source>
        <dbReference type="EMBL" id="RYR34230.1"/>
    </source>
</evidence>
<protein>
    <submittedName>
        <fullName evidence="1">Uncharacterized protein</fullName>
    </submittedName>
</protein>
<accession>A0A445B6B3</accession>
<dbReference type="EMBL" id="SDMP01000010">
    <property type="protein sequence ID" value="RYR34230.1"/>
    <property type="molecule type" value="Genomic_DNA"/>
</dbReference>
<proteinExistence type="predicted"/>
<organism evidence="1 2">
    <name type="scientific">Arachis hypogaea</name>
    <name type="common">Peanut</name>
    <dbReference type="NCBI Taxonomy" id="3818"/>
    <lineage>
        <taxon>Eukaryota</taxon>
        <taxon>Viridiplantae</taxon>
        <taxon>Streptophyta</taxon>
        <taxon>Embryophyta</taxon>
        <taxon>Tracheophyta</taxon>
        <taxon>Spermatophyta</taxon>
        <taxon>Magnoliopsida</taxon>
        <taxon>eudicotyledons</taxon>
        <taxon>Gunneridae</taxon>
        <taxon>Pentapetalae</taxon>
        <taxon>rosids</taxon>
        <taxon>fabids</taxon>
        <taxon>Fabales</taxon>
        <taxon>Fabaceae</taxon>
        <taxon>Papilionoideae</taxon>
        <taxon>50 kb inversion clade</taxon>
        <taxon>dalbergioids sensu lato</taxon>
        <taxon>Dalbergieae</taxon>
        <taxon>Pterocarpus clade</taxon>
        <taxon>Arachis</taxon>
    </lineage>
</organism>
<keyword evidence="2" id="KW-1185">Reference proteome</keyword>
<comment type="caution">
    <text evidence="1">The sequence shown here is derived from an EMBL/GenBank/DDBJ whole genome shotgun (WGS) entry which is preliminary data.</text>
</comment>
<evidence type="ECO:0000313" key="2">
    <source>
        <dbReference type="Proteomes" id="UP000289738"/>
    </source>
</evidence>